<reference evidence="1" key="1">
    <citation type="journal article" date="2020" name="Nature">
        <title>Giant virus diversity and host interactions through global metagenomics.</title>
        <authorList>
            <person name="Schulz F."/>
            <person name="Roux S."/>
            <person name="Paez-Espino D."/>
            <person name="Jungbluth S."/>
            <person name="Walsh D.A."/>
            <person name="Denef V.J."/>
            <person name="McMahon K.D."/>
            <person name="Konstantinidis K.T."/>
            <person name="Eloe-Fadrosh E.A."/>
            <person name="Kyrpides N.C."/>
            <person name="Woyke T."/>
        </authorList>
    </citation>
    <scope>NUCLEOTIDE SEQUENCE</scope>
    <source>
        <strain evidence="1">GVMAG-S-3300012000-57</strain>
    </source>
</reference>
<name>A0A6C0KLG9_9ZZZZ</name>
<sequence length="170" mass="20117">MMMIAPIIYNDDDLEIIEEFMDQIADLDGDFQETEKTHGNYYIGGVQYDKHSNRQLLLMSAISPHAFFAYDYHMISIYLHEMCISDIDYYPNIQILQLDIAHDGCYRVIMKTYWLRLIQRTWKRVYAQKIAMIRMRGSIQAQRYSEIHGRYPDGLRHLPGLQGMLSFLAH</sequence>
<proteinExistence type="predicted"/>
<protein>
    <submittedName>
        <fullName evidence="1">Uncharacterized protein</fullName>
    </submittedName>
</protein>
<accession>A0A6C0KLG9</accession>
<dbReference type="AlphaFoldDB" id="A0A6C0KLG9"/>
<evidence type="ECO:0000313" key="1">
    <source>
        <dbReference type="EMBL" id="QHU17184.1"/>
    </source>
</evidence>
<organism evidence="1">
    <name type="scientific">viral metagenome</name>
    <dbReference type="NCBI Taxonomy" id="1070528"/>
    <lineage>
        <taxon>unclassified sequences</taxon>
        <taxon>metagenomes</taxon>
        <taxon>organismal metagenomes</taxon>
    </lineage>
</organism>
<dbReference type="EMBL" id="MN740899">
    <property type="protein sequence ID" value="QHU17184.1"/>
    <property type="molecule type" value="Genomic_DNA"/>
</dbReference>